<name>A0A847RJB5_9BACT</name>
<dbReference type="PANTHER" id="PTHR12526">
    <property type="entry name" value="GLYCOSYLTRANSFERASE"/>
    <property type="match status" value="1"/>
</dbReference>
<dbReference type="GO" id="GO:0016757">
    <property type="term" value="F:glycosyltransferase activity"/>
    <property type="evidence" value="ECO:0007669"/>
    <property type="project" value="UniProtKB-ARBA"/>
</dbReference>
<dbReference type="SUPFAM" id="SSF53756">
    <property type="entry name" value="UDP-Glycosyltransferase/glycogen phosphorylase"/>
    <property type="match status" value="1"/>
</dbReference>
<dbReference type="PANTHER" id="PTHR12526:SF638">
    <property type="entry name" value="SPORE COAT PROTEIN SA"/>
    <property type="match status" value="1"/>
</dbReference>
<evidence type="ECO:0000259" key="1">
    <source>
        <dbReference type="Pfam" id="PF13439"/>
    </source>
</evidence>
<keyword evidence="2" id="KW-0808">Transferase</keyword>
<protein>
    <submittedName>
        <fullName evidence="2">Glycosyltransferase family 4 protein</fullName>
    </submittedName>
</protein>
<dbReference type="Gene3D" id="3.40.50.2000">
    <property type="entry name" value="Glycogen Phosphorylase B"/>
    <property type="match status" value="2"/>
</dbReference>
<dbReference type="CDD" id="cd03794">
    <property type="entry name" value="GT4_WbuB-like"/>
    <property type="match status" value="1"/>
</dbReference>
<dbReference type="Pfam" id="PF13692">
    <property type="entry name" value="Glyco_trans_1_4"/>
    <property type="match status" value="1"/>
</dbReference>
<proteinExistence type="predicted"/>
<dbReference type="RefSeq" id="WP_168873013.1">
    <property type="nucleotide sequence ID" value="NZ_JABAIA010000002.1"/>
</dbReference>
<dbReference type="AlphaFoldDB" id="A0A847RJB5"/>
<evidence type="ECO:0000313" key="3">
    <source>
        <dbReference type="Proteomes" id="UP000570474"/>
    </source>
</evidence>
<reference evidence="2 3" key="1">
    <citation type="submission" date="2020-04" db="EMBL/GenBank/DDBJ databases">
        <authorList>
            <person name="Yin C."/>
        </authorList>
    </citation>
    <scope>NUCLEOTIDE SEQUENCE [LARGE SCALE GENOMIC DNA]</scope>
    <source>
        <strain evidence="2 3">Ae27</strain>
    </source>
</reference>
<gene>
    <name evidence="2" type="ORF">HGH92_22665</name>
</gene>
<evidence type="ECO:0000313" key="2">
    <source>
        <dbReference type="EMBL" id="NLR67129.1"/>
    </source>
</evidence>
<dbReference type="InterPro" id="IPR028098">
    <property type="entry name" value="Glyco_trans_4-like_N"/>
</dbReference>
<organism evidence="2 3">
    <name type="scientific">Chitinophaga varians</name>
    <dbReference type="NCBI Taxonomy" id="2202339"/>
    <lineage>
        <taxon>Bacteria</taxon>
        <taxon>Pseudomonadati</taxon>
        <taxon>Bacteroidota</taxon>
        <taxon>Chitinophagia</taxon>
        <taxon>Chitinophagales</taxon>
        <taxon>Chitinophagaceae</taxon>
        <taxon>Chitinophaga</taxon>
    </lineage>
</organism>
<sequence>MRILYIHQYFTLPAAAGGTRSYDLSKRFTQAGHKVVVITSSSFLKSMREFPKGWTVVEHEGIELHVLHVEYSNKMSFSKRISAFLKFLVFASLRTFKVKADVVLATSTPITVAVPAITARIFKRRPFIFEVRDVWPEVPVAMGIIKNKMVIRFLEGFEKYIYRKSAHIVALSDDMKASVQQRVNIADKKLSVITNISETERFSRYTRSEGMLAGLLGYTPRKVVLYAGTLGMVNGLKYMTDLAIHSYKIDPSIKFIIFGDGMEKEKLMQYASEKGVLNENIYFFDPVPKSQLSQLYYECTVASSFVIPVPQLWANSANKFFDCLAAGRPVVINHRGWQAAVIEQENVGFVLNYDIKDIAGEAQRFCTYINDDRLLEQQRENAVSLAKKSYSLDIAAAHYLKILNDVVS</sequence>
<dbReference type="Pfam" id="PF13439">
    <property type="entry name" value="Glyco_transf_4"/>
    <property type="match status" value="1"/>
</dbReference>
<accession>A0A847RJB5</accession>
<keyword evidence="3" id="KW-1185">Reference proteome</keyword>
<feature type="domain" description="Glycosyltransferase subfamily 4-like N-terminal" evidence="1">
    <location>
        <begin position="19"/>
        <end position="200"/>
    </location>
</feature>
<comment type="caution">
    <text evidence="2">The sequence shown here is derived from an EMBL/GenBank/DDBJ whole genome shotgun (WGS) entry which is preliminary data.</text>
</comment>
<dbReference type="Proteomes" id="UP000570474">
    <property type="component" value="Unassembled WGS sequence"/>
</dbReference>
<dbReference type="EMBL" id="JABAIA010000002">
    <property type="protein sequence ID" value="NLR67129.1"/>
    <property type="molecule type" value="Genomic_DNA"/>
</dbReference>